<evidence type="ECO:0008006" key="17">
    <source>
        <dbReference type="Google" id="ProtNLM"/>
    </source>
</evidence>
<evidence type="ECO:0000256" key="12">
    <source>
        <dbReference type="ARBA" id="ARBA00033708"/>
    </source>
</evidence>
<dbReference type="GO" id="GO:0005886">
    <property type="term" value="C:plasma membrane"/>
    <property type="evidence" value="ECO:0007669"/>
    <property type="project" value="UniProtKB-SubCell"/>
</dbReference>
<dbReference type="Pfam" id="PF00474">
    <property type="entry name" value="SSF"/>
    <property type="match status" value="1"/>
</dbReference>
<feature type="transmembrane region" description="Helical" evidence="14">
    <location>
        <begin position="278"/>
        <end position="298"/>
    </location>
</feature>
<dbReference type="PANTHER" id="PTHR48086:SF3">
    <property type="entry name" value="SODIUM_PROLINE SYMPORTER"/>
    <property type="match status" value="1"/>
</dbReference>
<sequence length="498" mass="54509">MSVVNFTIILLILYLVGLKFLSYFAHRISTRSAEDYFLAGRNIGLIALIGTTMASIFSTGTVVSSPSEFYRQGSGYFWVFFFAFMPVVYFFLATKMWRLGKSKGYITPGDMLGDFYKSKSVVFWCAAIGLLALLPYAVAQLVAIGKTFESLTGGKITYFWGVTVVSISIALYMYFGGARAVVWTDMIQGFIFATLLIIAGFLLVGWAGGWDNMIGTLTTDYAHKTSFLPHEETAKVTWRYYELGLLPLSFSFLPYIWQRMYMARSATHVAKNLMAVPIIFVVLFFTTWVIGTSAHVILPEGLQDADSVLGALFSENAPYFGACILVAAFAAGMSTVDSQLLSAGSLITHDLGGIVTKDRESAGVFIFGKWSTVILMALLYLWALTLQSASILNLIILGISLTIMYIPCVFGMFYWKKATTAGAAWSMGGGLVVFLIKQFKIFGLDALLPAPLGSISWGLLASIVFFVVVSLLTSSESIRGMQQEYDEILGTGVASPAD</sequence>
<reference evidence="15 16" key="1">
    <citation type="journal article" date="2014" name="Nature">
        <title>An environmental bacterial taxon with a large and distinct metabolic repertoire.</title>
        <authorList>
            <person name="Wilson M.C."/>
            <person name="Mori T."/>
            <person name="Ruckert C."/>
            <person name="Uria A.R."/>
            <person name="Helf M.J."/>
            <person name="Takada K."/>
            <person name="Gernert C."/>
            <person name="Steffens U.A."/>
            <person name="Heycke N."/>
            <person name="Schmitt S."/>
            <person name="Rinke C."/>
            <person name="Helfrich E.J."/>
            <person name="Brachmann A.O."/>
            <person name="Gurgui C."/>
            <person name="Wakimoto T."/>
            <person name="Kracht M."/>
            <person name="Crusemann M."/>
            <person name="Hentschel U."/>
            <person name="Abe I."/>
            <person name="Matsunaga S."/>
            <person name="Kalinowski J."/>
            <person name="Takeyama H."/>
            <person name="Piel J."/>
        </authorList>
    </citation>
    <scope>NUCLEOTIDE SEQUENCE [LARGE SCALE GENOMIC DNA]</scope>
    <source>
        <strain evidence="16">TSY2</strain>
    </source>
</reference>
<keyword evidence="6" id="KW-0769">Symport</keyword>
<comment type="catalytic activity">
    <reaction evidence="12">
        <text>L-proline(in) + Na(+)(in) = L-proline(out) + Na(+)(out)</text>
        <dbReference type="Rhea" id="RHEA:28967"/>
        <dbReference type="ChEBI" id="CHEBI:29101"/>
        <dbReference type="ChEBI" id="CHEBI:60039"/>
    </reaction>
</comment>
<dbReference type="PROSITE" id="PS50283">
    <property type="entry name" value="NA_SOLUT_SYMP_3"/>
    <property type="match status" value="1"/>
</dbReference>
<evidence type="ECO:0000256" key="11">
    <source>
        <dbReference type="ARBA" id="ARBA00023201"/>
    </source>
</evidence>
<keyword evidence="3" id="KW-0813">Transport</keyword>
<dbReference type="HOGENOM" id="CLU_018808_15_0_7"/>
<keyword evidence="10 14" id="KW-0472">Membrane</keyword>
<dbReference type="PANTHER" id="PTHR48086">
    <property type="entry name" value="SODIUM/PROLINE SYMPORTER-RELATED"/>
    <property type="match status" value="1"/>
</dbReference>
<keyword evidence="5 14" id="KW-0812">Transmembrane</keyword>
<evidence type="ECO:0000256" key="6">
    <source>
        <dbReference type="ARBA" id="ARBA00022847"/>
    </source>
</evidence>
<feature type="transmembrane region" description="Helical" evidence="14">
    <location>
        <begin position="121"/>
        <end position="144"/>
    </location>
</feature>
<feature type="transmembrane region" description="Helical" evidence="14">
    <location>
        <begin position="389"/>
        <end position="415"/>
    </location>
</feature>
<evidence type="ECO:0000313" key="16">
    <source>
        <dbReference type="Proteomes" id="UP000019140"/>
    </source>
</evidence>
<dbReference type="InterPro" id="IPR050277">
    <property type="entry name" value="Sodium:Solute_Symporter"/>
</dbReference>
<evidence type="ECO:0000256" key="5">
    <source>
        <dbReference type="ARBA" id="ARBA00022692"/>
    </source>
</evidence>
<evidence type="ECO:0000256" key="9">
    <source>
        <dbReference type="ARBA" id="ARBA00023065"/>
    </source>
</evidence>
<keyword evidence="11" id="KW-0739">Sodium transport</keyword>
<evidence type="ECO:0000256" key="7">
    <source>
        <dbReference type="ARBA" id="ARBA00022989"/>
    </source>
</evidence>
<protein>
    <recommendedName>
        <fullName evidence="17">Sodium:solute symporter</fullName>
    </recommendedName>
</protein>
<feature type="transmembrane region" description="Helical" evidence="14">
    <location>
        <begin position="318"/>
        <end position="341"/>
    </location>
</feature>
<feature type="transmembrane region" description="Helical" evidence="14">
    <location>
        <begin position="156"/>
        <end position="175"/>
    </location>
</feature>
<dbReference type="EMBL" id="AZHX01001347">
    <property type="protein sequence ID" value="ETX03928.1"/>
    <property type="molecule type" value="Genomic_DNA"/>
</dbReference>
<proteinExistence type="inferred from homology"/>
<evidence type="ECO:0000256" key="2">
    <source>
        <dbReference type="ARBA" id="ARBA00006434"/>
    </source>
</evidence>
<comment type="similarity">
    <text evidence="2 13">Belongs to the sodium:solute symporter (SSF) (TC 2.A.21) family.</text>
</comment>
<dbReference type="CDD" id="cd10322">
    <property type="entry name" value="SLC5sbd"/>
    <property type="match status" value="1"/>
</dbReference>
<evidence type="ECO:0000256" key="3">
    <source>
        <dbReference type="ARBA" id="ARBA00022448"/>
    </source>
</evidence>
<feature type="transmembrane region" description="Helical" evidence="14">
    <location>
        <begin position="187"/>
        <end position="207"/>
    </location>
</feature>
<evidence type="ECO:0000256" key="8">
    <source>
        <dbReference type="ARBA" id="ARBA00023053"/>
    </source>
</evidence>
<dbReference type="Gene3D" id="1.20.1730.10">
    <property type="entry name" value="Sodium/glucose cotransporter"/>
    <property type="match status" value="1"/>
</dbReference>
<feature type="transmembrane region" description="Helical" evidence="14">
    <location>
        <begin position="422"/>
        <end position="442"/>
    </location>
</feature>
<keyword evidence="4" id="KW-1003">Cell membrane</keyword>
<evidence type="ECO:0000256" key="4">
    <source>
        <dbReference type="ARBA" id="ARBA00022475"/>
    </source>
</evidence>
<dbReference type="InterPro" id="IPR038377">
    <property type="entry name" value="Na/Glc_symporter_sf"/>
</dbReference>
<evidence type="ECO:0000313" key="15">
    <source>
        <dbReference type="EMBL" id="ETX03928.1"/>
    </source>
</evidence>
<feature type="transmembrane region" description="Helical" evidence="14">
    <location>
        <begin position="45"/>
        <end position="63"/>
    </location>
</feature>
<comment type="caution">
    <text evidence="15">The sequence shown here is derived from an EMBL/GenBank/DDBJ whole genome shotgun (WGS) entry which is preliminary data.</text>
</comment>
<evidence type="ECO:0000256" key="1">
    <source>
        <dbReference type="ARBA" id="ARBA00004651"/>
    </source>
</evidence>
<gene>
    <name evidence="15" type="ORF">ETSY2_31715</name>
</gene>
<dbReference type="InterPro" id="IPR001734">
    <property type="entry name" value="Na/solute_symporter"/>
</dbReference>
<feature type="transmembrane region" description="Helical" evidence="14">
    <location>
        <begin position="238"/>
        <end position="257"/>
    </location>
</feature>
<keyword evidence="16" id="KW-1185">Reference proteome</keyword>
<feature type="transmembrane region" description="Helical" evidence="14">
    <location>
        <begin position="362"/>
        <end position="383"/>
    </location>
</feature>
<organism evidence="15 16">
    <name type="scientific">Candidatus Entotheonella gemina</name>
    <dbReference type="NCBI Taxonomy" id="1429439"/>
    <lineage>
        <taxon>Bacteria</taxon>
        <taxon>Pseudomonadati</taxon>
        <taxon>Nitrospinota/Tectimicrobiota group</taxon>
        <taxon>Candidatus Tectimicrobiota</taxon>
        <taxon>Candidatus Entotheonellia</taxon>
        <taxon>Candidatus Entotheonellales</taxon>
        <taxon>Candidatus Entotheonellaceae</taxon>
        <taxon>Candidatus Entotheonella</taxon>
    </lineage>
</organism>
<dbReference type="AlphaFoldDB" id="W4M1C6"/>
<keyword evidence="7 14" id="KW-1133">Transmembrane helix</keyword>
<evidence type="ECO:0000256" key="14">
    <source>
        <dbReference type="SAM" id="Phobius"/>
    </source>
</evidence>
<keyword evidence="9" id="KW-0406">Ion transport</keyword>
<feature type="transmembrane region" description="Helical" evidence="14">
    <location>
        <begin position="75"/>
        <end position="93"/>
    </location>
</feature>
<dbReference type="GO" id="GO:0015293">
    <property type="term" value="F:symporter activity"/>
    <property type="evidence" value="ECO:0007669"/>
    <property type="project" value="UniProtKB-KW"/>
</dbReference>
<evidence type="ECO:0000256" key="10">
    <source>
        <dbReference type="ARBA" id="ARBA00023136"/>
    </source>
</evidence>
<feature type="transmembrane region" description="Helical" evidence="14">
    <location>
        <begin position="454"/>
        <end position="473"/>
    </location>
</feature>
<accession>W4M1C6</accession>
<dbReference type="Proteomes" id="UP000019140">
    <property type="component" value="Unassembled WGS sequence"/>
</dbReference>
<evidence type="ECO:0000256" key="13">
    <source>
        <dbReference type="RuleBase" id="RU362091"/>
    </source>
</evidence>
<comment type="subcellular location">
    <subcellularLocation>
        <location evidence="1">Cell membrane</location>
        <topology evidence="1">Multi-pass membrane protein</topology>
    </subcellularLocation>
</comment>
<name>W4M1C6_9BACT</name>
<keyword evidence="8" id="KW-0915">Sodium</keyword>
<dbReference type="GO" id="GO:0006814">
    <property type="term" value="P:sodium ion transport"/>
    <property type="evidence" value="ECO:0007669"/>
    <property type="project" value="UniProtKB-KW"/>
</dbReference>
<feature type="transmembrane region" description="Helical" evidence="14">
    <location>
        <begin position="6"/>
        <end position="25"/>
    </location>
</feature>